<feature type="domain" description="WH1" evidence="5">
    <location>
        <begin position="271"/>
        <end position="396"/>
    </location>
</feature>
<dbReference type="PROSITE" id="PS50196">
    <property type="entry name" value="RANBD1"/>
    <property type="match status" value="1"/>
</dbReference>
<feature type="compositionally biased region" description="Polar residues" evidence="3">
    <location>
        <begin position="163"/>
        <end position="174"/>
    </location>
</feature>
<organism evidence="6 8">
    <name type="scientific">Schizosaccharomyces japonicus (strain yFS275 / FY16936)</name>
    <name type="common">Fission yeast</name>
    <dbReference type="NCBI Taxonomy" id="402676"/>
    <lineage>
        <taxon>Eukaryota</taxon>
        <taxon>Fungi</taxon>
        <taxon>Dikarya</taxon>
        <taxon>Ascomycota</taxon>
        <taxon>Taphrinomycotina</taxon>
        <taxon>Schizosaccharomycetes</taxon>
        <taxon>Schizosaccharomycetales</taxon>
        <taxon>Schizosaccharomycetaceae</taxon>
        <taxon>Schizosaccharomyces</taxon>
    </lineage>
</organism>
<protein>
    <submittedName>
        <fullName evidence="6">Ran GTPase binding protein Hba1</fullName>
    </submittedName>
</protein>
<dbReference type="OrthoDB" id="411251at2759"/>
<dbReference type="JaponicusDB" id="SJAG_03836">
    <property type="gene designation" value="hba1"/>
</dbReference>
<dbReference type="EMBL" id="KE651167">
    <property type="protein sequence ID" value="EEB08671.2"/>
    <property type="molecule type" value="Genomic_DNA"/>
</dbReference>
<evidence type="ECO:0000256" key="3">
    <source>
        <dbReference type="SAM" id="MobiDB-lite"/>
    </source>
</evidence>
<dbReference type="GO" id="GO:0005634">
    <property type="term" value="C:nucleus"/>
    <property type="evidence" value="ECO:0007669"/>
    <property type="project" value="UniProtKB-SubCell"/>
</dbReference>
<feature type="compositionally biased region" description="Low complexity" evidence="3">
    <location>
        <begin position="144"/>
        <end position="159"/>
    </location>
</feature>
<dbReference type="GeneID" id="7050475"/>
<feature type="compositionally biased region" description="Basic and acidic residues" evidence="3">
    <location>
        <begin position="75"/>
        <end position="108"/>
    </location>
</feature>
<reference evidence="6 8" key="1">
    <citation type="journal article" date="2011" name="Science">
        <title>Comparative functional genomics of the fission yeasts.</title>
        <authorList>
            <person name="Rhind N."/>
            <person name="Chen Z."/>
            <person name="Yassour M."/>
            <person name="Thompson D.A."/>
            <person name="Haas B.J."/>
            <person name="Habib N."/>
            <person name="Wapinski I."/>
            <person name="Roy S."/>
            <person name="Lin M.F."/>
            <person name="Heiman D.I."/>
            <person name="Young S.K."/>
            <person name="Furuya K."/>
            <person name="Guo Y."/>
            <person name="Pidoux A."/>
            <person name="Chen H.M."/>
            <person name="Robbertse B."/>
            <person name="Goldberg J.M."/>
            <person name="Aoki K."/>
            <person name="Bayne E.H."/>
            <person name="Berlin A.M."/>
            <person name="Desjardins C.A."/>
            <person name="Dobbs E."/>
            <person name="Dukaj L."/>
            <person name="Fan L."/>
            <person name="FitzGerald M.G."/>
            <person name="French C."/>
            <person name="Gujja S."/>
            <person name="Hansen K."/>
            <person name="Keifenheim D."/>
            <person name="Levin J.Z."/>
            <person name="Mosher R.A."/>
            <person name="Mueller C.A."/>
            <person name="Pfiffner J."/>
            <person name="Priest M."/>
            <person name="Russ C."/>
            <person name="Smialowska A."/>
            <person name="Swoboda P."/>
            <person name="Sykes S.M."/>
            <person name="Vaughn M."/>
            <person name="Vengrova S."/>
            <person name="Yoder R."/>
            <person name="Zeng Q."/>
            <person name="Allshire R."/>
            <person name="Baulcombe D."/>
            <person name="Birren B.W."/>
            <person name="Brown W."/>
            <person name="Ekwall K."/>
            <person name="Kellis M."/>
            <person name="Leatherwood J."/>
            <person name="Levin H."/>
            <person name="Margalit H."/>
            <person name="Martienssen R."/>
            <person name="Nieduszynski C.A."/>
            <person name="Spatafora J.W."/>
            <person name="Friedman N."/>
            <person name="Dalgaard J.Z."/>
            <person name="Baumann P."/>
            <person name="Niki H."/>
            <person name="Regev A."/>
            <person name="Nusbaum C."/>
        </authorList>
    </citation>
    <scope>NUCLEOTIDE SEQUENCE [LARGE SCALE GENOMIC DNA]</scope>
    <source>
        <strain evidence="8">yFS275 / FY16936</strain>
    </source>
</reference>
<dbReference type="Gene3D" id="2.30.29.30">
    <property type="entry name" value="Pleckstrin-homology domain (PH domain)/Phosphotyrosine-binding domain (PTB)"/>
    <property type="match status" value="1"/>
</dbReference>
<evidence type="ECO:0000313" key="6">
    <source>
        <dbReference type="EMBL" id="EEB08671.2"/>
    </source>
</evidence>
<dbReference type="VEuPathDB" id="FungiDB:SJAG_03836"/>
<name>B6K567_SCHJY</name>
<dbReference type="AlphaFoldDB" id="B6K567"/>
<accession>B6K567</accession>
<feature type="compositionally biased region" description="Basic and acidic residues" evidence="3">
    <location>
        <begin position="120"/>
        <end position="137"/>
    </location>
</feature>
<keyword evidence="2" id="KW-0539">Nucleus</keyword>
<evidence type="ECO:0000313" key="7">
    <source>
        <dbReference type="JaponicusDB" id="SJAG_03836"/>
    </source>
</evidence>
<dbReference type="OMA" id="NMDKRGV"/>
<dbReference type="SUPFAM" id="SSF50729">
    <property type="entry name" value="PH domain-like"/>
    <property type="match status" value="1"/>
</dbReference>
<feature type="compositionally biased region" description="Low complexity" evidence="3">
    <location>
        <begin position="175"/>
        <end position="188"/>
    </location>
</feature>
<evidence type="ECO:0000256" key="2">
    <source>
        <dbReference type="ARBA" id="ARBA00023242"/>
    </source>
</evidence>
<feature type="compositionally biased region" description="Polar residues" evidence="3">
    <location>
        <begin position="52"/>
        <end position="70"/>
    </location>
</feature>
<dbReference type="InterPro" id="IPR011993">
    <property type="entry name" value="PH-like_dom_sf"/>
</dbReference>
<dbReference type="PANTHER" id="PTHR23138">
    <property type="entry name" value="RAN BINDING PROTEIN"/>
    <property type="match status" value="1"/>
</dbReference>
<dbReference type="RefSeq" id="XP_002174964.2">
    <property type="nucleotide sequence ID" value="XM_002174928.2"/>
</dbReference>
<evidence type="ECO:0000259" key="5">
    <source>
        <dbReference type="PROSITE" id="PS50229"/>
    </source>
</evidence>
<dbReference type="SMART" id="SM00160">
    <property type="entry name" value="RanBD"/>
    <property type="match status" value="1"/>
</dbReference>
<dbReference type="InterPro" id="IPR000156">
    <property type="entry name" value="Ran_bind_dom"/>
</dbReference>
<dbReference type="HOGENOM" id="CLU_057901_0_0_1"/>
<proteinExistence type="predicted"/>
<dbReference type="Pfam" id="PF00638">
    <property type="entry name" value="Ran_BP1"/>
    <property type="match status" value="1"/>
</dbReference>
<feature type="compositionally biased region" description="Basic and acidic residues" evidence="3">
    <location>
        <begin position="1"/>
        <end position="13"/>
    </location>
</feature>
<feature type="compositionally biased region" description="Polar residues" evidence="3">
    <location>
        <begin position="14"/>
        <end position="26"/>
    </location>
</feature>
<dbReference type="InterPro" id="IPR000697">
    <property type="entry name" value="WH1/EVH1_dom"/>
</dbReference>
<feature type="compositionally biased region" description="Acidic residues" evidence="3">
    <location>
        <begin position="266"/>
        <end position="275"/>
    </location>
</feature>
<evidence type="ECO:0000256" key="1">
    <source>
        <dbReference type="ARBA" id="ARBA00004123"/>
    </source>
</evidence>
<evidence type="ECO:0000259" key="4">
    <source>
        <dbReference type="PROSITE" id="PS50196"/>
    </source>
</evidence>
<dbReference type="PANTHER" id="PTHR23138:SF142">
    <property type="entry name" value="RAN-BINDING PROTEIN 3B-RELATED"/>
    <property type="match status" value="1"/>
</dbReference>
<feature type="region of interest" description="Disordered" evidence="3">
    <location>
        <begin position="1"/>
        <end position="275"/>
    </location>
</feature>
<feature type="compositionally biased region" description="Basic and acidic residues" evidence="3">
    <location>
        <begin position="197"/>
        <end position="226"/>
    </location>
</feature>
<gene>
    <name evidence="7" type="primary">hba1</name>
    <name evidence="6" type="ORF">SJAG_03836</name>
</gene>
<dbReference type="STRING" id="402676.B6K567"/>
<feature type="compositionally biased region" description="Basic and acidic residues" evidence="3">
    <location>
        <begin position="42"/>
        <end position="51"/>
    </location>
</feature>
<comment type="subcellular location">
    <subcellularLocation>
        <location evidence="1">Nucleus</location>
    </subcellularLocation>
</comment>
<feature type="compositionally biased region" description="Basic and acidic residues" evidence="3">
    <location>
        <begin position="240"/>
        <end position="251"/>
    </location>
</feature>
<evidence type="ECO:0000313" key="8">
    <source>
        <dbReference type="Proteomes" id="UP000001744"/>
    </source>
</evidence>
<keyword evidence="8" id="KW-1185">Reference proteome</keyword>
<dbReference type="eggNOG" id="KOG0864">
    <property type="taxonomic scope" value="Eukaryota"/>
</dbReference>
<dbReference type="PROSITE" id="PS50229">
    <property type="entry name" value="WH1"/>
    <property type="match status" value="1"/>
</dbReference>
<dbReference type="Proteomes" id="UP000001744">
    <property type="component" value="Unassembled WGS sequence"/>
</dbReference>
<dbReference type="InterPro" id="IPR045255">
    <property type="entry name" value="RanBP1-like"/>
</dbReference>
<sequence>MSDSTQLEKKEDSLPTSKQTEVPNNESCKRKRKFSGTGDDASSIKKSKENSVSDQQGENANELTEQNAIVQPSVKKTEKESTEKTNESDEKQTKESTDLNKQTEKKTSGDSVTKLPVTDKNNEGDKKTDSDSSEKSTKPVKTPFKSSGFSMFSSTSSPFAGVTSDQQSPFASVKTSTAGFGSTFGTLGKMKSTFGKKYLENEKASSEDNKKEPTEDDTKTPGKFEDLLSTSEKPSPSSNSDEKNEISDTKSESVTATATVAKPLTEEELVTGEEHEETLFSVRARLYVLDPESKAWKERGRGLLKVNIPGKESTSTAGRLIMRADAVHRVILNAPLFYGMSEQSVKIDAASSGAATNFVRLFLIENNHSVLYAVRVKDPAAATELRENILKAIPQSKQE</sequence>
<feature type="compositionally biased region" description="Low complexity" evidence="3">
    <location>
        <begin position="227"/>
        <end position="239"/>
    </location>
</feature>
<feature type="domain" description="RanBD1" evidence="4">
    <location>
        <begin position="263"/>
        <end position="398"/>
    </location>
</feature>